<dbReference type="Proteomes" id="UP000061348">
    <property type="component" value="Unassembled WGS sequence"/>
</dbReference>
<accession>A0A109LF23</accession>
<sequence length="58" mass="6567">MRTAGSELPPICTSPTPGTWDRLWDRMVEARSYNWPFCNTSEVSDSTMIGAWDGLIFL</sequence>
<dbReference type="AlphaFoldDB" id="A0A109LF23"/>
<gene>
    <name evidence="1" type="ORF">PFLmoz3_03854</name>
</gene>
<organism evidence="1 2">
    <name type="scientific">Pseudomonas fluorescens</name>
    <dbReference type="NCBI Taxonomy" id="294"/>
    <lineage>
        <taxon>Bacteria</taxon>
        <taxon>Pseudomonadati</taxon>
        <taxon>Pseudomonadota</taxon>
        <taxon>Gammaproteobacteria</taxon>
        <taxon>Pseudomonadales</taxon>
        <taxon>Pseudomonadaceae</taxon>
        <taxon>Pseudomonas</taxon>
    </lineage>
</organism>
<reference evidence="1 2" key="1">
    <citation type="submission" date="2015-05" db="EMBL/GenBank/DDBJ databases">
        <title>A genomic and transcriptomic approach to investigate the blue pigment phenotype in Pseudomonas fluorescens.</title>
        <authorList>
            <person name="Andreani N.A."/>
            <person name="Cardazzo B."/>
        </authorList>
    </citation>
    <scope>NUCLEOTIDE SEQUENCE [LARGE SCALE GENOMIC DNA]</scope>
    <source>
        <strain evidence="1 2">Ps_22</strain>
    </source>
</reference>
<protein>
    <submittedName>
        <fullName evidence="1">Uncharacterized protein</fullName>
    </submittedName>
</protein>
<evidence type="ECO:0000313" key="1">
    <source>
        <dbReference type="EMBL" id="KWV86421.1"/>
    </source>
</evidence>
<evidence type="ECO:0000313" key="2">
    <source>
        <dbReference type="Proteomes" id="UP000061348"/>
    </source>
</evidence>
<dbReference type="EMBL" id="LCYA01000093">
    <property type="protein sequence ID" value="KWV86421.1"/>
    <property type="molecule type" value="Genomic_DNA"/>
</dbReference>
<comment type="caution">
    <text evidence="1">The sequence shown here is derived from an EMBL/GenBank/DDBJ whole genome shotgun (WGS) entry which is preliminary data.</text>
</comment>
<proteinExistence type="predicted"/>
<name>A0A109LF23_PSEFL</name>